<dbReference type="EMBL" id="LR130779">
    <property type="protein sequence ID" value="VDN63724.1"/>
    <property type="molecule type" value="Genomic_DNA"/>
</dbReference>
<dbReference type="OrthoDB" id="9806511at2"/>
<dbReference type="Pfam" id="PF09981">
    <property type="entry name" value="DUF2218"/>
    <property type="match status" value="1"/>
</dbReference>
<evidence type="ECO:0000313" key="1">
    <source>
        <dbReference type="EMBL" id="VDN63724.1"/>
    </source>
</evidence>
<gene>
    <name evidence="1" type="ORF">POT9AD_2749</name>
</gene>
<dbReference type="Gene3D" id="3.30.310.50">
    <property type="entry name" value="Alpha-D-phosphohexomutase, C-terminal domain"/>
    <property type="match status" value="1"/>
</dbReference>
<dbReference type="AlphaFoldDB" id="A0A653B528"/>
<dbReference type="PIRSF" id="PIRSF028291">
    <property type="entry name" value="UCP028291"/>
    <property type="match status" value="1"/>
</dbReference>
<protein>
    <submittedName>
        <fullName evidence="1">Uncharacterized protein</fullName>
    </submittedName>
</protein>
<dbReference type="InterPro" id="IPR014543">
    <property type="entry name" value="UCP028291"/>
</dbReference>
<proteinExistence type="predicted"/>
<accession>A0A653B528</accession>
<sequence length="99" mass="11331">MIRFQGAAVTASASLYMTKLCKHFRHKIAVEFDERSADARFPFGRCLMQADADSLRFDCQADDDEAAARIRFVLDDHLVRFARRENLSITWSEDIADEG</sequence>
<name>A0A653B528_ECTOL</name>
<organism evidence="1">
    <name type="scientific">Ectopseudomonas oleovorans</name>
    <name type="common">Pseudomonas oleovorans</name>
    <dbReference type="NCBI Taxonomy" id="301"/>
    <lineage>
        <taxon>Bacteria</taxon>
        <taxon>Pseudomonadati</taxon>
        <taxon>Pseudomonadota</taxon>
        <taxon>Gammaproteobacteria</taxon>
        <taxon>Pseudomonadales</taxon>
        <taxon>Pseudomonadaceae</taxon>
        <taxon>Ectopseudomonas</taxon>
    </lineage>
</organism>
<reference evidence="1" key="1">
    <citation type="submission" date="2018-11" db="EMBL/GenBank/DDBJ databases">
        <authorList>
            <consortium name="Genoscope - CEA"/>
            <person name="William W."/>
        </authorList>
    </citation>
    <scope>NUCLEOTIDE SEQUENCE [LARGE SCALE GENOMIC DNA]</scope>
    <source>
        <strain evidence="1">T9AD</strain>
    </source>
</reference>